<dbReference type="EMBL" id="FOVP01000021">
    <property type="protein sequence ID" value="SFO25951.1"/>
    <property type="molecule type" value="Genomic_DNA"/>
</dbReference>
<name>A0A1I5FRW6_9RHOB</name>
<reference evidence="3" key="1">
    <citation type="submission" date="2016-10" db="EMBL/GenBank/DDBJ databases">
        <authorList>
            <person name="Varghese N."/>
            <person name="Submissions S."/>
        </authorList>
    </citation>
    <scope>NUCLEOTIDE SEQUENCE [LARGE SCALE GENOMIC DNA]</scope>
    <source>
        <strain evidence="3">DSM 28463</strain>
    </source>
</reference>
<accession>A0A1I5FRW6</accession>
<dbReference type="STRING" id="1005928.SAMN04487859_12138"/>
<organism evidence="2 3">
    <name type="scientific">Roseovarius lutimaris</name>
    <dbReference type="NCBI Taxonomy" id="1005928"/>
    <lineage>
        <taxon>Bacteria</taxon>
        <taxon>Pseudomonadati</taxon>
        <taxon>Pseudomonadota</taxon>
        <taxon>Alphaproteobacteria</taxon>
        <taxon>Rhodobacterales</taxon>
        <taxon>Roseobacteraceae</taxon>
        <taxon>Roseovarius</taxon>
    </lineage>
</organism>
<evidence type="ECO:0000256" key="1">
    <source>
        <dbReference type="SAM" id="SignalP"/>
    </source>
</evidence>
<feature type="chain" id="PRO_5011745207" evidence="1">
    <location>
        <begin position="37"/>
        <end position="106"/>
    </location>
</feature>
<evidence type="ECO:0000313" key="2">
    <source>
        <dbReference type="EMBL" id="SFO25951.1"/>
    </source>
</evidence>
<dbReference type="AlphaFoldDB" id="A0A1I5FRW6"/>
<protein>
    <submittedName>
        <fullName evidence="2">Uncharacterized protein</fullName>
    </submittedName>
</protein>
<proteinExistence type="predicted"/>
<sequence length="106" mass="12472">MNFSKYLRGTSIMSKSKKKTYTVIMWFVFMAHSAQAETCLAPSRPFVPSDPASTREYEDLIRQDFEHYITNIQDYFRCMEGERARAFTEAQEVSQEYGRFVQQMAN</sequence>
<evidence type="ECO:0000313" key="3">
    <source>
        <dbReference type="Proteomes" id="UP000198599"/>
    </source>
</evidence>
<feature type="signal peptide" evidence="1">
    <location>
        <begin position="1"/>
        <end position="36"/>
    </location>
</feature>
<gene>
    <name evidence="2" type="ORF">SAMN04487859_12138</name>
</gene>
<dbReference type="Proteomes" id="UP000198599">
    <property type="component" value="Unassembled WGS sequence"/>
</dbReference>
<keyword evidence="3" id="KW-1185">Reference proteome</keyword>
<keyword evidence="1" id="KW-0732">Signal</keyword>